<name>A0A317XXL0_9BASI</name>
<evidence type="ECO:0000313" key="3">
    <source>
        <dbReference type="EMBL" id="PWZ02051.1"/>
    </source>
</evidence>
<sequence length="424" mass="43793">MFRVSTTFVLSAMLLGSVVLPAFVAADGSYGQTSPHYQPGGNPQYSNGNNGPYSNGNTAGNGNGSPSNQGSDDPLAEFQPYLKYAQDAYLANNLPVPYLSTRGNFNMDRAYMQDQLAGTGSCADGYGEKCPTGAICQVNTDPGCQQLSQQDMLDTERTLTGSLFFMQSIATTAGICQPGSQGCSDNGYCYFDAASGQPNPNCQLAPAKLRGTVARGLFYLAYMQEQQTQNPKASTQYTDDQFNIIGDKVASVLTLMGKCKDKSGEYCSQDGYCMLGRDSCTPFSEEEAQQIVSAAINSVKQGSQLGACNAGQNCPPDGLCELRGGQGCTVPSPLTQMFIIQQVFTESLASIEPDIDAAYSNGQYANTVASKGGNGSGDGNGGAGNGSGSGSGYGGAGGAGYGGAAGGSGSGRGVSKRSLPKRLA</sequence>
<dbReference type="InParanoid" id="A0A317XXL0"/>
<keyword evidence="2" id="KW-0732">Signal</keyword>
<dbReference type="Proteomes" id="UP000246740">
    <property type="component" value="Unassembled WGS sequence"/>
</dbReference>
<proteinExistence type="predicted"/>
<feature type="chain" id="PRO_5016340352" evidence="2">
    <location>
        <begin position="27"/>
        <end position="424"/>
    </location>
</feature>
<accession>A0A317XXL0</accession>
<feature type="compositionally biased region" description="Polar residues" evidence="1">
    <location>
        <begin position="31"/>
        <end position="44"/>
    </location>
</feature>
<feature type="compositionally biased region" description="Gly residues" evidence="1">
    <location>
        <begin position="403"/>
        <end position="412"/>
    </location>
</feature>
<feature type="region of interest" description="Disordered" evidence="1">
    <location>
        <begin position="31"/>
        <end position="75"/>
    </location>
</feature>
<protein>
    <submittedName>
        <fullName evidence="3">Uncharacterized protein</fullName>
    </submittedName>
</protein>
<feature type="compositionally biased region" description="Basic residues" evidence="1">
    <location>
        <begin position="414"/>
        <end position="424"/>
    </location>
</feature>
<dbReference type="AlphaFoldDB" id="A0A317XXL0"/>
<evidence type="ECO:0000256" key="2">
    <source>
        <dbReference type="SAM" id="SignalP"/>
    </source>
</evidence>
<evidence type="ECO:0000256" key="1">
    <source>
        <dbReference type="SAM" id="MobiDB-lite"/>
    </source>
</evidence>
<dbReference type="EMBL" id="KZ819189">
    <property type="protein sequence ID" value="PWZ02051.1"/>
    <property type="molecule type" value="Genomic_DNA"/>
</dbReference>
<reference evidence="3 4" key="1">
    <citation type="journal article" date="2018" name="Mol. Biol. Evol.">
        <title>Broad Genomic Sampling Reveals a Smut Pathogenic Ancestry of the Fungal Clade Ustilaginomycotina.</title>
        <authorList>
            <person name="Kijpornyongpan T."/>
            <person name="Mondo S.J."/>
            <person name="Barry K."/>
            <person name="Sandor L."/>
            <person name="Lee J."/>
            <person name="Lipzen A."/>
            <person name="Pangilinan J."/>
            <person name="LaButti K."/>
            <person name="Hainaut M."/>
            <person name="Henrissat B."/>
            <person name="Grigoriev I.V."/>
            <person name="Spatafora J.W."/>
            <person name="Aime M.C."/>
        </authorList>
    </citation>
    <scope>NUCLEOTIDE SEQUENCE [LARGE SCALE GENOMIC DNA]</scope>
    <source>
        <strain evidence="3 4">MCA 3645</strain>
    </source>
</reference>
<feature type="signal peptide" evidence="2">
    <location>
        <begin position="1"/>
        <end position="26"/>
    </location>
</feature>
<keyword evidence="4" id="KW-1185">Reference proteome</keyword>
<gene>
    <name evidence="3" type="ORF">BCV70DRAFT_198330</name>
</gene>
<feature type="region of interest" description="Disordered" evidence="1">
    <location>
        <begin position="403"/>
        <end position="424"/>
    </location>
</feature>
<feature type="compositionally biased region" description="Low complexity" evidence="1">
    <location>
        <begin position="45"/>
        <end position="71"/>
    </location>
</feature>
<organism evidence="3 4">
    <name type="scientific">Testicularia cyperi</name>
    <dbReference type="NCBI Taxonomy" id="1882483"/>
    <lineage>
        <taxon>Eukaryota</taxon>
        <taxon>Fungi</taxon>
        <taxon>Dikarya</taxon>
        <taxon>Basidiomycota</taxon>
        <taxon>Ustilaginomycotina</taxon>
        <taxon>Ustilaginomycetes</taxon>
        <taxon>Ustilaginales</taxon>
        <taxon>Anthracoideaceae</taxon>
        <taxon>Testicularia</taxon>
    </lineage>
</organism>
<evidence type="ECO:0000313" key="4">
    <source>
        <dbReference type="Proteomes" id="UP000246740"/>
    </source>
</evidence>